<protein>
    <submittedName>
        <fullName evidence="4">Coiled-coil domain-containing protein 74B</fullName>
    </submittedName>
</protein>
<name>A0A0X3PEJ2_SCHSO</name>
<dbReference type="InterPro" id="IPR039496">
    <property type="entry name" value="CCDC92/74_N"/>
</dbReference>
<dbReference type="Pfam" id="PF14916">
    <property type="entry name" value="CCDC92"/>
    <property type="match status" value="1"/>
</dbReference>
<feature type="compositionally biased region" description="Basic and acidic residues" evidence="2">
    <location>
        <begin position="21"/>
        <end position="31"/>
    </location>
</feature>
<dbReference type="AlphaFoldDB" id="A0A0X3PEJ2"/>
<feature type="coiled-coil region" evidence="1">
    <location>
        <begin position="100"/>
        <end position="131"/>
    </location>
</feature>
<feature type="coiled-coil region" evidence="1">
    <location>
        <begin position="45"/>
        <end position="72"/>
    </location>
</feature>
<sequence length="219" mass="24797">MISADNFGQITDKANDNYGENVHENSEEPHTTKNLVLEKTITFLKAQHREMLQALQKEIEKLKLKNIDLQRRLVLETKGRLVTDPVIESEKNTIDQLSTVQEMKKKIVELQENLRLALESNKLLKKELEAKRLHSGSTRHNMAESHAPIIQQAEQVKATMQGTRKATSCRSELNVNTGVRGIVQDAYEDKELLNVNHSNVLYSVAQKTSQSINRGSTSV</sequence>
<evidence type="ECO:0000256" key="1">
    <source>
        <dbReference type="SAM" id="Coils"/>
    </source>
</evidence>
<proteinExistence type="predicted"/>
<gene>
    <name evidence="4" type="primary">CC74B</name>
    <name evidence="4" type="ORF">TR118971</name>
</gene>
<accession>A0A0X3PEJ2</accession>
<keyword evidence="1" id="KW-0175">Coiled coil</keyword>
<reference evidence="4" key="1">
    <citation type="submission" date="2016-01" db="EMBL/GenBank/DDBJ databases">
        <title>Reference transcriptome for the parasite Schistocephalus solidus: insights into the molecular evolution of parasitism.</title>
        <authorList>
            <person name="Hebert F.O."/>
            <person name="Grambauer S."/>
            <person name="Barber I."/>
            <person name="Landry C.R."/>
            <person name="Aubin-Horth N."/>
        </authorList>
    </citation>
    <scope>NUCLEOTIDE SEQUENCE</scope>
</reference>
<dbReference type="EMBL" id="GEEE01013107">
    <property type="protein sequence ID" value="JAP50118.1"/>
    <property type="molecule type" value="Transcribed_RNA"/>
</dbReference>
<feature type="region of interest" description="Disordered" evidence="2">
    <location>
        <begin position="1"/>
        <end position="31"/>
    </location>
</feature>
<organism evidence="4">
    <name type="scientific">Schistocephalus solidus</name>
    <name type="common">Tapeworm</name>
    <dbReference type="NCBI Taxonomy" id="70667"/>
    <lineage>
        <taxon>Eukaryota</taxon>
        <taxon>Metazoa</taxon>
        <taxon>Spiralia</taxon>
        <taxon>Lophotrochozoa</taxon>
        <taxon>Platyhelminthes</taxon>
        <taxon>Cestoda</taxon>
        <taxon>Eucestoda</taxon>
        <taxon>Diphyllobothriidea</taxon>
        <taxon>Diphyllobothriidae</taxon>
        <taxon>Schistocephalus</taxon>
    </lineage>
</organism>
<feature type="domain" description="CCDC92/74 N-terminal" evidence="3">
    <location>
        <begin position="37"/>
        <end position="79"/>
    </location>
</feature>
<evidence type="ECO:0000256" key="2">
    <source>
        <dbReference type="SAM" id="MobiDB-lite"/>
    </source>
</evidence>
<evidence type="ECO:0000259" key="3">
    <source>
        <dbReference type="Pfam" id="PF14916"/>
    </source>
</evidence>
<evidence type="ECO:0000313" key="4">
    <source>
        <dbReference type="EMBL" id="JAP50118.1"/>
    </source>
</evidence>